<evidence type="ECO:0000256" key="3">
    <source>
        <dbReference type="ARBA" id="ARBA00022553"/>
    </source>
</evidence>
<organism evidence="13 14">
    <name type="scientific">Cryptosporangium japonicum</name>
    <dbReference type="NCBI Taxonomy" id="80872"/>
    <lineage>
        <taxon>Bacteria</taxon>
        <taxon>Bacillati</taxon>
        <taxon>Actinomycetota</taxon>
        <taxon>Actinomycetes</taxon>
        <taxon>Cryptosporangiales</taxon>
        <taxon>Cryptosporangiaceae</taxon>
        <taxon>Cryptosporangium</taxon>
    </lineage>
</organism>
<dbReference type="EC" id="2.7.13.3" evidence="2"/>
<keyword evidence="7" id="KW-0067">ATP-binding</keyword>
<keyword evidence="5" id="KW-0547">Nucleotide-binding</keyword>
<feature type="transmembrane region" description="Helical" evidence="9">
    <location>
        <begin position="124"/>
        <end position="141"/>
    </location>
</feature>
<dbReference type="InterPro" id="IPR050482">
    <property type="entry name" value="Sensor_HK_TwoCompSys"/>
</dbReference>
<dbReference type="PANTHER" id="PTHR24421:SF10">
    <property type="entry name" value="NITRATE_NITRITE SENSOR PROTEIN NARQ"/>
    <property type="match status" value="1"/>
</dbReference>
<feature type="domain" description="DUF7134" evidence="12">
    <location>
        <begin position="2"/>
        <end position="144"/>
    </location>
</feature>
<evidence type="ECO:0000313" key="13">
    <source>
        <dbReference type="EMBL" id="GAA0246679.1"/>
    </source>
</evidence>
<dbReference type="Pfam" id="PF23539">
    <property type="entry name" value="DUF7134"/>
    <property type="match status" value="1"/>
</dbReference>
<evidence type="ECO:0000256" key="2">
    <source>
        <dbReference type="ARBA" id="ARBA00012438"/>
    </source>
</evidence>
<sequence length="360" mass="37765">MVDAVLAAVLTAVTVSSTAYQRPDADVLTIALVLLTSAPIVLRQVAPVATLGVVLAAQLALAVLVGNSYPEGGFAVLIATFTVATQCSRRVVLLTFGATFAVVVGTVIAMAGHSIPTPVLWSELLKGLLGIVVAGVLGESVKRRTEYTERLAARAERAAADERVRIARELHDVVAHHMSVISLQAGVSRYLLDTDRPAARTALATVEEASHEALSELRRLLEVLRPADAPGADYEPQPGLASLEGLVERTRAAGVPVEVAVSGEVRPLPPGPDLCAYRVVQESLTNVIKHAGPAAVRIVVDYGEHTLTLRVLDDGARPAGDGPPGYGIRGMRERTELYGGVLTAGPRDEGGFGVTARLPL</sequence>
<evidence type="ECO:0000256" key="6">
    <source>
        <dbReference type="ARBA" id="ARBA00022777"/>
    </source>
</evidence>
<feature type="transmembrane region" description="Helical" evidence="9">
    <location>
        <begin position="91"/>
        <end position="112"/>
    </location>
</feature>
<evidence type="ECO:0000256" key="4">
    <source>
        <dbReference type="ARBA" id="ARBA00022679"/>
    </source>
</evidence>
<evidence type="ECO:0000259" key="10">
    <source>
        <dbReference type="Pfam" id="PF02518"/>
    </source>
</evidence>
<keyword evidence="9" id="KW-0472">Membrane</keyword>
<gene>
    <name evidence="13" type="ORF">GCM10009539_35020</name>
</gene>
<keyword evidence="9" id="KW-1133">Transmembrane helix</keyword>
<dbReference type="EMBL" id="BAAAGX010000014">
    <property type="protein sequence ID" value="GAA0246679.1"/>
    <property type="molecule type" value="Genomic_DNA"/>
</dbReference>
<feature type="domain" description="Signal transduction histidine kinase subgroup 3 dimerisation and phosphoacceptor" evidence="11">
    <location>
        <begin position="162"/>
        <end position="228"/>
    </location>
</feature>
<dbReference type="PANTHER" id="PTHR24421">
    <property type="entry name" value="NITRATE/NITRITE SENSOR PROTEIN NARX-RELATED"/>
    <property type="match status" value="1"/>
</dbReference>
<evidence type="ECO:0000259" key="11">
    <source>
        <dbReference type="Pfam" id="PF07730"/>
    </source>
</evidence>
<dbReference type="InterPro" id="IPR055558">
    <property type="entry name" value="DUF7134"/>
</dbReference>
<dbReference type="InterPro" id="IPR011712">
    <property type="entry name" value="Sig_transdc_His_kin_sub3_dim/P"/>
</dbReference>
<evidence type="ECO:0000256" key="7">
    <source>
        <dbReference type="ARBA" id="ARBA00022840"/>
    </source>
</evidence>
<evidence type="ECO:0000256" key="1">
    <source>
        <dbReference type="ARBA" id="ARBA00000085"/>
    </source>
</evidence>
<dbReference type="Gene3D" id="1.20.5.1930">
    <property type="match status" value="1"/>
</dbReference>
<evidence type="ECO:0000256" key="9">
    <source>
        <dbReference type="SAM" id="Phobius"/>
    </source>
</evidence>
<comment type="caution">
    <text evidence="13">The sequence shown here is derived from an EMBL/GenBank/DDBJ whole genome shotgun (WGS) entry which is preliminary data.</text>
</comment>
<keyword evidence="3" id="KW-0597">Phosphoprotein</keyword>
<accession>A0ABN0UD71</accession>
<dbReference type="CDD" id="cd16917">
    <property type="entry name" value="HATPase_UhpB-NarQ-NarX-like"/>
    <property type="match status" value="1"/>
</dbReference>
<evidence type="ECO:0000256" key="5">
    <source>
        <dbReference type="ARBA" id="ARBA00022741"/>
    </source>
</evidence>
<keyword evidence="6 13" id="KW-0418">Kinase</keyword>
<dbReference type="Pfam" id="PF02518">
    <property type="entry name" value="HATPase_c"/>
    <property type="match status" value="1"/>
</dbReference>
<dbReference type="SUPFAM" id="SSF55874">
    <property type="entry name" value="ATPase domain of HSP90 chaperone/DNA topoisomerase II/histidine kinase"/>
    <property type="match status" value="1"/>
</dbReference>
<dbReference type="Gene3D" id="3.30.565.10">
    <property type="entry name" value="Histidine kinase-like ATPase, C-terminal domain"/>
    <property type="match status" value="1"/>
</dbReference>
<dbReference type="GO" id="GO:0016301">
    <property type="term" value="F:kinase activity"/>
    <property type="evidence" value="ECO:0007669"/>
    <property type="project" value="UniProtKB-KW"/>
</dbReference>
<feature type="transmembrane region" description="Helical" evidence="9">
    <location>
        <begin position="45"/>
        <end position="70"/>
    </location>
</feature>
<evidence type="ECO:0000313" key="14">
    <source>
        <dbReference type="Proteomes" id="UP001500967"/>
    </source>
</evidence>
<dbReference type="InterPro" id="IPR036890">
    <property type="entry name" value="HATPase_C_sf"/>
</dbReference>
<keyword evidence="4" id="KW-0808">Transferase</keyword>
<evidence type="ECO:0000259" key="12">
    <source>
        <dbReference type="Pfam" id="PF23539"/>
    </source>
</evidence>
<keyword evidence="8" id="KW-0902">Two-component regulatory system</keyword>
<comment type="catalytic activity">
    <reaction evidence="1">
        <text>ATP + protein L-histidine = ADP + protein N-phospho-L-histidine.</text>
        <dbReference type="EC" id="2.7.13.3"/>
    </reaction>
</comment>
<proteinExistence type="predicted"/>
<dbReference type="InterPro" id="IPR003594">
    <property type="entry name" value="HATPase_dom"/>
</dbReference>
<evidence type="ECO:0000256" key="8">
    <source>
        <dbReference type="ARBA" id="ARBA00023012"/>
    </source>
</evidence>
<reference evidence="13 14" key="1">
    <citation type="journal article" date="2019" name="Int. J. Syst. Evol. Microbiol.">
        <title>The Global Catalogue of Microorganisms (GCM) 10K type strain sequencing project: providing services to taxonomists for standard genome sequencing and annotation.</title>
        <authorList>
            <consortium name="The Broad Institute Genomics Platform"/>
            <consortium name="The Broad Institute Genome Sequencing Center for Infectious Disease"/>
            <person name="Wu L."/>
            <person name="Ma J."/>
        </authorList>
    </citation>
    <scope>NUCLEOTIDE SEQUENCE [LARGE SCALE GENOMIC DNA]</scope>
    <source>
        <strain evidence="13 14">JCM 10425</strain>
    </source>
</reference>
<dbReference type="Proteomes" id="UP001500967">
    <property type="component" value="Unassembled WGS sequence"/>
</dbReference>
<name>A0ABN0UD71_9ACTN</name>
<dbReference type="Pfam" id="PF07730">
    <property type="entry name" value="HisKA_3"/>
    <property type="match status" value="1"/>
</dbReference>
<feature type="domain" description="Histidine kinase/HSP90-like ATPase" evidence="10">
    <location>
        <begin position="277"/>
        <end position="360"/>
    </location>
</feature>
<protein>
    <recommendedName>
        <fullName evidence="2">histidine kinase</fullName>
        <ecNumber evidence="2">2.7.13.3</ecNumber>
    </recommendedName>
</protein>
<keyword evidence="9" id="KW-0812">Transmembrane</keyword>
<keyword evidence="14" id="KW-1185">Reference proteome</keyword>